<evidence type="ECO:0000256" key="2">
    <source>
        <dbReference type="ARBA" id="ARBA00004141"/>
    </source>
</evidence>
<dbReference type="SUPFAM" id="SSF48452">
    <property type="entry name" value="TPR-like"/>
    <property type="match status" value="1"/>
</dbReference>
<keyword evidence="8 10" id="KW-0472">Membrane</keyword>
<gene>
    <name evidence="12" type="ORF">FB551_1011</name>
</gene>
<feature type="repeat" description="TPR" evidence="9">
    <location>
        <begin position="339"/>
        <end position="372"/>
    </location>
</feature>
<comment type="cofactor">
    <cofactor evidence="1">
        <name>Zn(2+)</name>
        <dbReference type="ChEBI" id="CHEBI:29105"/>
    </cofactor>
</comment>
<comment type="subcellular location">
    <subcellularLocation>
        <location evidence="2">Membrane</location>
        <topology evidence="2">Multi-pass membrane protein</topology>
    </subcellularLocation>
</comment>
<keyword evidence="4 10" id="KW-0812">Transmembrane</keyword>
<dbReference type="Pfam" id="PF13431">
    <property type="entry name" value="TPR_17"/>
    <property type="match status" value="1"/>
</dbReference>
<dbReference type="InterPro" id="IPR008915">
    <property type="entry name" value="Peptidase_M50"/>
</dbReference>
<feature type="domain" description="Peptidase M50" evidence="11">
    <location>
        <begin position="21"/>
        <end position="189"/>
    </location>
</feature>
<evidence type="ECO:0000313" key="12">
    <source>
        <dbReference type="EMBL" id="TQM21325.1"/>
    </source>
</evidence>
<dbReference type="RefSeq" id="WP_142015577.1">
    <property type="nucleotide sequence ID" value="NZ_VFPD01000001.1"/>
</dbReference>
<proteinExistence type="inferred from homology"/>
<evidence type="ECO:0000256" key="5">
    <source>
        <dbReference type="ARBA" id="ARBA00022737"/>
    </source>
</evidence>
<reference evidence="12 13" key="1">
    <citation type="submission" date="2019-06" db="EMBL/GenBank/DDBJ databases">
        <title>Sorghum-associated microbial communities from plants grown in Nebraska, USA.</title>
        <authorList>
            <person name="Schachtman D."/>
        </authorList>
    </citation>
    <scope>NUCLEOTIDE SEQUENCE [LARGE SCALE GENOMIC DNA]</scope>
    <source>
        <strain evidence="12 13">110</strain>
    </source>
</reference>
<dbReference type="PROSITE" id="PS50005">
    <property type="entry name" value="TPR"/>
    <property type="match status" value="2"/>
</dbReference>
<evidence type="ECO:0000256" key="9">
    <source>
        <dbReference type="PROSITE-ProRule" id="PRU00339"/>
    </source>
</evidence>
<dbReference type="Pfam" id="PF13432">
    <property type="entry name" value="TPR_16"/>
    <property type="match status" value="1"/>
</dbReference>
<evidence type="ECO:0000256" key="6">
    <source>
        <dbReference type="ARBA" id="ARBA00022803"/>
    </source>
</evidence>
<keyword evidence="13" id="KW-1185">Reference proteome</keyword>
<evidence type="ECO:0000313" key="13">
    <source>
        <dbReference type="Proteomes" id="UP000316437"/>
    </source>
</evidence>
<dbReference type="PANTHER" id="PTHR44943:SF8">
    <property type="entry name" value="TPR REPEAT-CONTAINING PROTEIN MJ0263"/>
    <property type="match status" value="1"/>
</dbReference>
<protein>
    <submittedName>
        <fullName evidence="12">Tetratricopeptide repeat protein</fullName>
    </submittedName>
</protein>
<dbReference type="PANTHER" id="PTHR44943">
    <property type="entry name" value="CELLULOSE SYNTHASE OPERON PROTEIN C"/>
    <property type="match status" value="1"/>
</dbReference>
<evidence type="ECO:0000256" key="7">
    <source>
        <dbReference type="ARBA" id="ARBA00022989"/>
    </source>
</evidence>
<feature type="transmembrane region" description="Helical" evidence="10">
    <location>
        <begin position="92"/>
        <end position="113"/>
    </location>
</feature>
<dbReference type="Pfam" id="PF02163">
    <property type="entry name" value="Peptidase_M50"/>
    <property type="match status" value="1"/>
</dbReference>
<comment type="similarity">
    <text evidence="3">Belongs to the peptidase M50B family.</text>
</comment>
<dbReference type="InterPro" id="IPR019734">
    <property type="entry name" value="TPR_rpt"/>
</dbReference>
<dbReference type="Proteomes" id="UP000316437">
    <property type="component" value="Unassembled WGS sequence"/>
</dbReference>
<evidence type="ECO:0000256" key="8">
    <source>
        <dbReference type="ARBA" id="ARBA00023136"/>
    </source>
</evidence>
<dbReference type="EMBL" id="VFPD01000001">
    <property type="protein sequence ID" value="TQM21325.1"/>
    <property type="molecule type" value="Genomic_DNA"/>
</dbReference>
<accession>A0A543EIE2</accession>
<organism evidence="12 13">
    <name type="scientific">Chryseobacterium aquifrigidense</name>
    <dbReference type="NCBI Taxonomy" id="558021"/>
    <lineage>
        <taxon>Bacteria</taxon>
        <taxon>Pseudomonadati</taxon>
        <taxon>Bacteroidota</taxon>
        <taxon>Flavobacteriia</taxon>
        <taxon>Flavobacteriales</taxon>
        <taxon>Weeksellaceae</taxon>
        <taxon>Chryseobacterium group</taxon>
        <taxon>Chryseobacterium</taxon>
    </lineage>
</organism>
<feature type="repeat" description="TPR" evidence="9">
    <location>
        <begin position="237"/>
        <end position="270"/>
    </location>
</feature>
<dbReference type="GO" id="GO:0006508">
    <property type="term" value="P:proteolysis"/>
    <property type="evidence" value="ECO:0007669"/>
    <property type="project" value="InterPro"/>
</dbReference>
<dbReference type="InterPro" id="IPR051685">
    <property type="entry name" value="Ycf3/AcsC/BcsC/TPR_MFPF"/>
</dbReference>
<evidence type="ECO:0000256" key="10">
    <source>
        <dbReference type="SAM" id="Phobius"/>
    </source>
</evidence>
<evidence type="ECO:0000256" key="1">
    <source>
        <dbReference type="ARBA" id="ARBA00001947"/>
    </source>
</evidence>
<keyword evidence="5" id="KW-0677">Repeat</keyword>
<dbReference type="AlphaFoldDB" id="A0A543EIE2"/>
<dbReference type="InterPro" id="IPR011990">
    <property type="entry name" value="TPR-like_helical_dom_sf"/>
</dbReference>
<sequence>MELFGVPGIFIFIFLVLIRPLTVFFHEMGHAVTVWLITRKKVHVFIGSYGDKDNSFPLNFKDFSFYIFKNPLKWGRGLCESEEKRFSVNKQILYVFGGPAASLLLALLSYFIISNTQFLTLFFIVLMFSSAIDFLINIFPSQKVVYMSDGRSISNDGKAIVNLIRQKKLPKEYTEGIYKFNEKKYSEAASIFDSLLQESKDLDIYRMAIISHINAKNFEKAKETAIIFKENNPSMTADDWTNFALTFTETGPLAESLEYYDKALKMNPDNKFALNNKGYTLILLEKYEESLPLLNKAISVDKKFSYSYNNRGLAKINLDLYEEGRKDIEDSLQLGSENADAYKNLGIYYMKKMKYQEALDLFLKAKKMDETLRGIDTLITEIESKVEANHSLEV</sequence>
<evidence type="ECO:0000256" key="3">
    <source>
        <dbReference type="ARBA" id="ARBA00007931"/>
    </source>
</evidence>
<feature type="transmembrane region" description="Helical" evidence="10">
    <location>
        <begin position="119"/>
        <end position="139"/>
    </location>
</feature>
<feature type="transmembrane region" description="Helical" evidence="10">
    <location>
        <begin position="6"/>
        <end position="25"/>
    </location>
</feature>
<name>A0A543EIE2_9FLAO</name>
<dbReference type="PROSITE" id="PS50293">
    <property type="entry name" value="TPR_REGION"/>
    <property type="match status" value="1"/>
</dbReference>
<keyword evidence="6 9" id="KW-0802">TPR repeat</keyword>
<keyword evidence="7 10" id="KW-1133">Transmembrane helix</keyword>
<evidence type="ECO:0000259" key="11">
    <source>
        <dbReference type="Pfam" id="PF02163"/>
    </source>
</evidence>
<comment type="caution">
    <text evidence="12">The sequence shown here is derived from an EMBL/GenBank/DDBJ whole genome shotgun (WGS) entry which is preliminary data.</text>
</comment>
<evidence type="ECO:0000256" key="4">
    <source>
        <dbReference type="ARBA" id="ARBA00022692"/>
    </source>
</evidence>
<dbReference type="SMART" id="SM00028">
    <property type="entry name" value="TPR"/>
    <property type="match status" value="4"/>
</dbReference>
<dbReference type="GO" id="GO:0016020">
    <property type="term" value="C:membrane"/>
    <property type="evidence" value="ECO:0007669"/>
    <property type="project" value="UniProtKB-SubCell"/>
</dbReference>
<dbReference type="Gene3D" id="1.25.40.10">
    <property type="entry name" value="Tetratricopeptide repeat domain"/>
    <property type="match status" value="1"/>
</dbReference>